<proteinExistence type="predicted"/>
<keyword evidence="1" id="KW-0378">Hydrolase</keyword>
<gene>
    <name evidence="1" type="ORF">MtrunA17_Chr6g0463031</name>
</gene>
<name>A0A396HC84_MEDTR</name>
<accession>A0A396HC84</accession>
<dbReference type="GO" id="GO:0004519">
    <property type="term" value="F:endonuclease activity"/>
    <property type="evidence" value="ECO:0007669"/>
    <property type="project" value="UniProtKB-KW"/>
</dbReference>
<keyword evidence="1" id="KW-0255">Endonuclease</keyword>
<keyword evidence="1" id="KW-0269">Exonuclease</keyword>
<dbReference type="PANTHER" id="PTHR33710:SF79">
    <property type="entry name" value="OS06G0205337 PROTEIN"/>
    <property type="match status" value="1"/>
</dbReference>
<sequence>MEGYEFTWFKSLGTIRVVEEKMDRALATDKWFDFFPTGRLECPTTTASDHYPLLLETMPKVSSTNRNRQFRFENAWLIEPEFGPYVIQKWEGYGHTTIMHKLKNCIVDLLQWSKDNFQPIRKEIEKCRKKLERV</sequence>
<dbReference type="GO" id="GO:0004527">
    <property type="term" value="F:exonuclease activity"/>
    <property type="evidence" value="ECO:0007669"/>
    <property type="project" value="UniProtKB-KW"/>
</dbReference>
<dbReference type="EMBL" id="PSQE01000006">
    <property type="protein sequence ID" value="RHN50942.1"/>
    <property type="molecule type" value="Genomic_DNA"/>
</dbReference>
<comment type="caution">
    <text evidence="1">The sequence shown here is derived from an EMBL/GenBank/DDBJ whole genome shotgun (WGS) entry which is preliminary data.</text>
</comment>
<organism evidence="1 2">
    <name type="scientific">Medicago truncatula</name>
    <name type="common">Barrel medic</name>
    <name type="synonym">Medicago tribuloides</name>
    <dbReference type="NCBI Taxonomy" id="3880"/>
    <lineage>
        <taxon>Eukaryota</taxon>
        <taxon>Viridiplantae</taxon>
        <taxon>Streptophyta</taxon>
        <taxon>Embryophyta</taxon>
        <taxon>Tracheophyta</taxon>
        <taxon>Spermatophyta</taxon>
        <taxon>Magnoliopsida</taxon>
        <taxon>eudicotyledons</taxon>
        <taxon>Gunneridae</taxon>
        <taxon>Pentapetalae</taxon>
        <taxon>rosids</taxon>
        <taxon>fabids</taxon>
        <taxon>Fabales</taxon>
        <taxon>Fabaceae</taxon>
        <taxon>Papilionoideae</taxon>
        <taxon>50 kb inversion clade</taxon>
        <taxon>NPAAA clade</taxon>
        <taxon>Hologalegina</taxon>
        <taxon>IRL clade</taxon>
        <taxon>Trifolieae</taxon>
        <taxon>Medicago</taxon>
    </lineage>
</organism>
<dbReference type="InterPro" id="IPR036691">
    <property type="entry name" value="Endo/exonu/phosph_ase_sf"/>
</dbReference>
<protein>
    <submittedName>
        <fullName evidence="1">Putative endonuclease/exonuclease/phosphatase</fullName>
    </submittedName>
</protein>
<keyword evidence="1" id="KW-0540">Nuclease</keyword>
<dbReference type="PANTHER" id="PTHR33710">
    <property type="entry name" value="BNAC02G09200D PROTEIN"/>
    <property type="match status" value="1"/>
</dbReference>
<dbReference type="Proteomes" id="UP000265566">
    <property type="component" value="Chromosome 6"/>
</dbReference>
<dbReference type="Gramene" id="rna35298">
    <property type="protein sequence ID" value="RHN50942.1"/>
    <property type="gene ID" value="gene35298"/>
</dbReference>
<dbReference type="AlphaFoldDB" id="A0A396HC84"/>
<dbReference type="SUPFAM" id="SSF56219">
    <property type="entry name" value="DNase I-like"/>
    <property type="match status" value="1"/>
</dbReference>
<evidence type="ECO:0000313" key="2">
    <source>
        <dbReference type="Proteomes" id="UP000265566"/>
    </source>
</evidence>
<evidence type="ECO:0000313" key="1">
    <source>
        <dbReference type="EMBL" id="RHN50942.1"/>
    </source>
</evidence>
<reference evidence="2" key="1">
    <citation type="journal article" date="2018" name="Nat. Plants">
        <title>Whole-genome landscape of Medicago truncatula symbiotic genes.</title>
        <authorList>
            <person name="Pecrix Y."/>
            <person name="Staton S.E."/>
            <person name="Sallet E."/>
            <person name="Lelandais-Briere C."/>
            <person name="Moreau S."/>
            <person name="Carrere S."/>
            <person name="Blein T."/>
            <person name="Jardinaud M.F."/>
            <person name="Latrasse D."/>
            <person name="Zouine M."/>
            <person name="Zahm M."/>
            <person name="Kreplak J."/>
            <person name="Mayjonade B."/>
            <person name="Satge C."/>
            <person name="Perez M."/>
            <person name="Cauet S."/>
            <person name="Marande W."/>
            <person name="Chantry-Darmon C."/>
            <person name="Lopez-Roques C."/>
            <person name="Bouchez O."/>
            <person name="Berard A."/>
            <person name="Debelle F."/>
            <person name="Munos S."/>
            <person name="Bendahmane A."/>
            <person name="Berges H."/>
            <person name="Niebel A."/>
            <person name="Buitink J."/>
            <person name="Frugier F."/>
            <person name="Benhamed M."/>
            <person name="Crespi M."/>
            <person name="Gouzy J."/>
            <person name="Gamas P."/>
        </authorList>
    </citation>
    <scope>NUCLEOTIDE SEQUENCE [LARGE SCALE GENOMIC DNA]</scope>
    <source>
        <strain evidence="2">cv. Jemalong A17</strain>
    </source>
</reference>